<evidence type="ECO:0000256" key="6">
    <source>
        <dbReference type="ARBA" id="ARBA00023157"/>
    </source>
</evidence>
<evidence type="ECO:0000256" key="7">
    <source>
        <dbReference type="ARBA" id="ARBA00023284"/>
    </source>
</evidence>
<keyword evidence="3" id="KW-0575">Peroxidase</keyword>
<keyword evidence="5" id="KW-0560">Oxidoreductase</keyword>
<keyword evidence="8" id="KW-0812">Transmembrane</keyword>
<keyword evidence="4" id="KW-0201">Cytochrome c-type biogenesis</keyword>
<comment type="subcellular location">
    <subcellularLocation>
        <location evidence="1">Cell envelope</location>
    </subcellularLocation>
</comment>
<evidence type="ECO:0000313" key="10">
    <source>
        <dbReference type="EMBL" id="SMO43383.1"/>
    </source>
</evidence>
<keyword evidence="11" id="KW-1185">Reference proteome</keyword>
<dbReference type="GO" id="GO:0017004">
    <property type="term" value="P:cytochrome complex assembly"/>
    <property type="evidence" value="ECO:0007669"/>
    <property type="project" value="UniProtKB-KW"/>
</dbReference>
<dbReference type="Proteomes" id="UP000320300">
    <property type="component" value="Unassembled WGS sequence"/>
</dbReference>
<evidence type="ECO:0000256" key="2">
    <source>
        <dbReference type="ARBA" id="ARBA00006926"/>
    </source>
</evidence>
<dbReference type="PROSITE" id="PS51352">
    <property type="entry name" value="THIOREDOXIN_2"/>
    <property type="match status" value="1"/>
</dbReference>
<dbReference type="PANTHER" id="PTHR42852">
    <property type="entry name" value="THIOL:DISULFIDE INTERCHANGE PROTEIN DSBE"/>
    <property type="match status" value="1"/>
</dbReference>
<gene>
    <name evidence="10" type="ORF">SAMN06265348_10297</name>
</gene>
<evidence type="ECO:0000259" key="9">
    <source>
        <dbReference type="PROSITE" id="PS51352"/>
    </source>
</evidence>
<dbReference type="InterPro" id="IPR013766">
    <property type="entry name" value="Thioredoxin_domain"/>
</dbReference>
<dbReference type="RefSeq" id="WP_142526793.1">
    <property type="nucleotide sequence ID" value="NZ_CBCSJO010000003.1"/>
</dbReference>
<organism evidence="10 11">
    <name type="scientific">Pedobacter westerhofensis</name>
    <dbReference type="NCBI Taxonomy" id="425512"/>
    <lineage>
        <taxon>Bacteria</taxon>
        <taxon>Pseudomonadati</taxon>
        <taxon>Bacteroidota</taxon>
        <taxon>Sphingobacteriia</taxon>
        <taxon>Sphingobacteriales</taxon>
        <taxon>Sphingobacteriaceae</taxon>
        <taxon>Pedobacter</taxon>
    </lineage>
</organism>
<dbReference type="AlphaFoldDB" id="A0A521B8I4"/>
<dbReference type="InterPro" id="IPR017937">
    <property type="entry name" value="Thioredoxin_CS"/>
</dbReference>
<dbReference type="GO" id="GO:0006979">
    <property type="term" value="P:response to oxidative stress"/>
    <property type="evidence" value="ECO:0007669"/>
    <property type="project" value="InterPro"/>
</dbReference>
<dbReference type="EMBL" id="FXTN01000002">
    <property type="protein sequence ID" value="SMO43383.1"/>
    <property type="molecule type" value="Genomic_DNA"/>
</dbReference>
<dbReference type="InterPro" id="IPR025380">
    <property type="entry name" value="DUF4369"/>
</dbReference>
<proteinExistence type="inferred from homology"/>
<dbReference type="OrthoDB" id="750178at2"/>
<evidence type="ECO:0000256" key="4">
    <source>
        <dbReference type="ARBA" id="ARBA00022748"/>
    </source>
</evidence>
<dbReference type="PANTHER" id="PTHR42852:SF6">
    <property type="entry name" value="THIOL:DISULFIDE INTERCHANGE PROTEIN DSBE"/>
    <property type="match status" value="1"/>
</dbReference>
<feature type="domain" description="Thioredoxin" evidence="9">
    <location>
        <begin position="308"/>
        <end position="450"/>
    </location>
</feature>
<name>A0A521B8I4_9SPHI</name>
<evidence type="ECO:0000256" key="5">
    <source>
        <dbReference type="ARBA" id="ARBA00023002"/>
    </source>
</evidence>
<keyword evidence="8" id="KW-0472">Membrane</keyword>
<keyword evidence="6" id="KW-1015">Disulfide bond</keyword>
<feature type="transmembrane region" description="Helical" evidence="8">
    <location>
        <begin position="12"/>
        <end position="31"/>
    </location>
</feature>
<protein>
    <submittedName>
        <fullName evidence="10">Peroxiredoxin</fullName>
    </submittedName>
</protein>
<dbReference type="InterPro" id="IPR036249">
    <property type="entry name" value="Thioredoxin-like_sf"/>
</dbReference>
<dbReference type="InterPro" id="IPR000889">
    <property type="entry name" value="Glutathione_peroxidase"/>
</dbReference>
<keyword evidence="7" id="KW-0676">Redox-active center</keyword>
<dbReference type="Pfam" id="PF00578">
    <property type="entry name" value="AhpC-TSA"/>
    <property type="match status" value="1"/>
</dbReference>
<dbReference type="PROSITE" id="PS51355">
    <property type="entry name" value="GLUTATHIONE_PEROXID_3"/>
    <property type="match status" value="1"/>
</dbReference>
<dbReference type="CDD" id="cd02966">
    <property type="entry name" value="TlpA_like_family"/>
    <property type="match status" value="1"/>
</dbReference>
<dbReference type="InterPro" id="IPR000866">
    <property type="entry name" value="AhpC/TSA"/>
</dbReference>
<reference evidence="10 11" key="1">
    <citation type="submission" date="2017-05" db="EMBL/GenBank/DDBJ databases">
        <authorList>
            <person name="Varghese N."/>
            <person name="Submissions S."/>
        </authorList>
    </citation>
    <scope>NUCLEOTIDE SEQUENCE [LARGE SCALE GENOMIC DNA]</scope>
    <source>
        <strain evidence="10 11">DSM 19036</strain>
    </source>
</reference>
<dbReference type="SUPFAM" id="SSF52833">
    <property type="entry name" value="Thioredoxin-like"/>
    <property type="match status" value="1"/>
</dbReference>
<dbReference type="PROSITE" id="PS00194">
    <property type="entry name" value="THIOREDOXIN_1"/>
    <property type="match status" value="1"/>
</dbReference>
<evidence type="ECO:0000313" key="11">
    <source>
        <dbReference type="Proteomes" id="UP000320300"/>
    </source>
</evidence>
<comment type="similarity">
    <text evidence="2">Belongs to the glutathione peroxidase family.</text>
</comment>
<evidence type="ECO:0000256" key="3">
    <source>
        <dbReference type="ARBA" id="ARBA00022559"/>
    </source>
</evidence>
<dbReference type="Gene3D" id="3.40.30.10">
    <property type="entry name" value="Glutaredoxin"/>
    <property type="match status" value="1"/>
</dbReference>
<dbReference type="GO" id="GO:0030313">
    <property type="term" value="C:cell envelope"/>
    <property type="evidence" value="ECO:0007669"/>
    <property type="project" value="UniProtKB-SubCell"/>
</dbReference>
<evidence type="ECO:0000256" key="1">
    <source>
        <dbReference type="ARBA" id="ARBA00004196"/>
    </source>
</evidence>
<dbReference type="InterPro" id="IPR050553">
    <property type="entry name" value="Thioredoxin_ResA/DsbE_sf"/>
</dbReference>
<evidence type="ECO:0000256" key="8">
    <source>
        <dbReference type="SAM" id="Phobius"/>
    </source>
</evidence>
<keyword evidence="8" id="KW-1133">Transmembrane helix</keyword>
<accession>A0A521B8I4</accession>
<sequence>MKHKNNKDLKYLSAAVKICGFTLFIANILVFQPDATAGQTSARSVQNITNASKINAGNLHTNGVLGITGTVQKNASLKQQSAEAISDTGTPQKYVINGKILGLTKTMKVVMTYYPSKTVVVKDSAIVNNGVFHMEGKLSRPYLVHLYLRPVGHAPVQKIAIGQVVPPVDGQSFYLSGGTTTLTGNSVAAAIVSNPVQEQYAELQKALLPVQKAAGPINLALYYSKNPDSILILKQKHNGFVSQMKKVCIDFVKKYPDSYVAYDVVKNNAFVIEDPDSFESMFTALSQGFKNTAEGRKMEHDLAMAKKFAIGAQIMDFTQNDINGKPVSLSSLKGKYVLIDFWASWCGPCRMEYPHIQKAYKLFKDKNFEVIGVSLDDNKDLWVKAIKNNHFEWVEVCDLKGRQNEVAAAYGIAAIPQSFLVNPDGVIIAKNLRGDELVTKLEEVIGTKIK</sequence>
<dbReference type="Pfam" id="PF14289">
    <property type="entry name" value="DUF4369"/>
    <property type="match status" value="1"/>
</dbReference>
<dbReference type="GO" id="GO:0004601">
    <property type="term" value="F:peroxidase activity"/>
    <property type="evidence" value="ECO:0007669"/>
    <property type="project" value="UniProtKB-KW"/>
</dbReference>